<feature type="region of interest" description="Disordered" evidence="6">
    <location>
        <begin position="1544"/>
        <end position="1568"/>
    </location>
</feature>
<evidence type="ECO:0000256" key="4">
    <source>
        <dbReference type="ARBA" id="ARBA00022989"/>
    </source>
</evidence>
<evidence type="ECO:0000256" key="2">
    <source>
        <dbReference type="ARBA" id="ARBA00022692"/>
    </source>
</evidence>
<comment type="caution">
    <text evidence="8">The sequence shown here is derived from an EMBL/GenBank/DDBJ whole genome shotgun (WGS) entry which is preliminary data.</text>
</comment>
<dbReference type="GO" id="GO:0005261">
    <property type="term" value="F:monoatomic cation channel activity"/>
    <property type="evidence" value="ECO:0007669"/>
    <property type="project" value="TreeGrafter"/>
</dbReference>
<evidence type="ECO:0000313" key="9">
    <source>
        <dbReference type="Proteomes" id="UP001190700"/>
    </source>
</evidence>
<proteinExistence type="predicted"/>
<feature type="region of interest" description="Disordered" evidence="6">
    <location>
        <begin position="1851"/>
        <end position="1872"/>
    </location>
</feature>
<evidence type="ECO:0000259" key="7">
    <source>
        <dbReference type="Pfam" id="PF02010"/>
    </source>
</evidence>
<feature type="compositionally biased region" description="Basic and acidic residues" evidence="6">
    <location>
        <begin position="2260"/>
        <end position="2269"/>
    </location>
</feature>
<feature type="compositionally biased region" description="Polar residues" evidence="6">
    <location>
        <begin position="2636"/>
        <end position="2650"/>
    </location>
</feature>
<feature type="compositionally biased region" description="Low complexity" evidence="6">
    <location>
        <begin position="1894"/>
        <end position="1917"/>
    </location>
</feature>
<dbReference type="Pfam" id="PF02010">
    <property type="entry name" value="REJ"/>
    <property type="match status" value="1"/>
</dbReference>
<evidence type="ECO:0000313" key="8">
    <source>
        <dbReference type="EMBL" id="KAK3272877.1"/>
    </source>
</evidence>
<feature type="compositionally biased region" description="Acidic residues" evidence="6">
    <location>
        <begin position="2675"/>
        <end position="2694"/>
    </location>
</feature>
<dbReference type="GO" id="GO:0005886">
    <property type="term" value="C:plasma membrane"/>
    <property type="evidence" value="ECO:0007669"/>
    <property type="project" value="TreeGrafter"/>
</dbReference>
<feature type="region of interest" description="Disordered" evidence="6">
    <location>
        <begin position="2242"/>
        <end position="2295"/>
    </location>
</feature>
<dbReference type="EMBL" id="LGRX02008748">
    <property type="protein sequence ID" value="KAK3272877.1"/>
    <property type="molecule type" value="Genomic_DNA"/>
</dbReference>
<feature type="region of interest" description="Disordered" evidence="6">
    <location>
        <begin position="1451"/>
        <end position="1472"/>
    </location>
</feature>
<evidence type="ECO:0000256" key="3">
    <source>
        <dbReference type="ARBA" id="ARBA00022737"/>
    </source>
</evidence>
<dbReference type="PANTHER" id="PTHR46730">
    <property type="entry name" value="POLYCYSTIN-1"/>
    <property type="match status" value="1"/>
</dbReference>
<name>A0AAE0G7N1_9CHLO</name>
<feature type="compositionally biased region" description="Basic and acidic residues" evidence="6">
    <location>
        <begin position="2461"/>
        <end position="2473"/>
    </location>
</feature>
<accession>A0AAE0G7N1</accession>
<dbReference type="PANTHER" id="PTHR46730:SF1">
    <property type="entry name" value="PLAT DOMAIN-CONTAINING PROTEIN"/>
    <property type="match status" value="1"/>
</dbReference>
<feature type="region of interest" description="Disordered" evidence="6">
    <location>
        <begin position="1752"/>
        <end position="1837"/>
    </location>
</feature>
<dbReference type="Proteomes" id="UP001190700">
    <property type="component" value="Unassembled WGS sequence"/>
</dbReference>
<comment type="subcellular location">
    <subcellularLocation>
        <location evidence="1">Membrane</location>
    </subcellularLocation>
</comment>
<feature type="compositionally biased region" description="Polar residues" evidence="6">
    <location>
        <begin position="2244"/>
        <end position="2256"/>
    </location>
</feature>
<evidence type="ECO:0000256" key="6">
    <source>
        <dbReference type="SAM" id="MobiDB-lite"/>
    </source>
</evidence>
<keyword evidence="9" id="KW-1185">Reference proteome</keyword>
<feature type="compositionally biased region" description="Polar residues" evidence="6">
    <location>
        <begin position="2438"/>
        <end position="2449"/>
    </location>
</feature>
<feature type="region of interest" description="Disordered" evidence="6">
    <location>
        <begin position="1319"/>
        <end position="1338"/>
    </location>
</feature>
<feature type="region of interest" description="Disordered" evidence="6">
    <location>
        <begin position="2538"/>
        <end position="2585"/>
    </location>
</feature>
<feature type="region of interest" description="Disordered" evidence="6">
    <location>
        <begin position="2438"/>
        <end position="2495"/>
    </location>
</feature>
<feature type="region of interest" description="Disordered" evidence="6">
    <location>
        <begin position="2338"/>
        <end position="2380"/>
    </location>
</feature>
<keyword evidence="2" id="KW-0812">Transmembrane</keyword>
<evidence type="ECO:0000256" key="1">
    <source>
        <dbReference type="ARBA" id="ARBA00004370"/>
    </source>
</evidence>
<feature type="region of interest" description="Disordered" evidence="6">
    <location>
        <begin position="2624"/>
        <end position="2707"/>
    </location>
</feature>
<protein>
    <recommendedName>
        <fullName evidence="7">PKD/REJ-like domain-containing protein</fullName>
    </recommendedName>
</protein>
<gene>
    <name evidence="8" type="ORF">CYMTET_18850</name>
</gene>
<feature type="region of interest" description="Disordered" evidence="6">
    <location>
        <begin position="1930"/>
        <end position="1970"/>
    </location>
</feature>
<dbReference type="InterPro" id="IPR002859">
    <property type="entry name" value="PKD/REJ-like"/>
</dbReference>
<sequence length="2707" mass="285881">MPTDQAGTSGVFPCDTVLSNQTISRLGHNAQVGCIWVSDAAMRVQFGNNASLPLGGDVEVQGGVLRAKQRSSELNAAARVPLEAPRRFERVVATLTAPPAIGPCQELVLSMQDSLGAGGRPWQLEYGVTARSAVDGQIVSEADIRRTIRAASAAQESSVAFPAGSLQPGVEYTFAMQATNWVGLTDATTCVVRVSHAHRPQLRVLGPRGRRYSFAEEITLEVFTEVPDTSCDPMSPFESSNMTYQWSMVAGPIPSATSITHQMNKGRPTLVIPAYSLEPLHNYTFQLTASISSVAGAASTVAVEAEVETTYAEISVGGCLGADRTHAAAAVLTVTARPEDPMWPATAPLAPAWQLQWRCEGKCLGSSCAPSLPGSDVECFPNATQLLEAANDRAELLLPAGTLTPGWVYVLSCTAARAPLQPGRTKRAEVRIMALGGSAPSVDIVNTADGRPPSTANCDELLELQCRALGGASNDSGVDGAATATPTLHAWTLVQGDVPEGGLLAMLEPRYGNVSTNTDVLAVAAGSLGRSQHYVFRCTVEGAAGSVGWAEVTVHVNQAPSSGRLVVGYRLVAPGHAAQPWVDVEQVGRPLDADGDGVLDALDGGFITLLGEFSFYGAEWADMDAPLRYSFEYRLPSEPEFNLLSEPGSTARLVSFLPAGEALLPGGLPVVEVQVAVHDARGCTRRHRLPWWLVVRGVDPVLHAQLLGIAQSGLEGKVNSENVQVLRGALRRSSGGHRRLQQQNGSLVAEASQRNDLSSASLLKRAIFDKYVAAWNVPGMRRFTELFGRMYDIGDEYSVASACMEVTAGFAELKSGIVASLSLAEVDMPITSDGTRHLMCAMRQLTWRPGDVVPSAAQQIRELAAQKLTSVRTAHLLNRARLSLAVEPMARGAGVAAAAACFAALLDNLLRAGMAGCGASTEDQTSAVQEVGPLAGLLADQLGAEAAEGAPKEAFSHTFITLEAQHLVPTMDATGELFTAAGDLAAQYRLRPPAHAAETSPFAASMVATAWAISGAGYGEDRGSPFHYILPSDDGPYGAAVMARLSLQPGLHSLTLTPNLAHGCVISAATTFSAVDVRQLEACLGFPIDQRQYLASTTYVALPPFKHLPDTTGEHQAGARWYNASRRDFSPEGLQLLSPAPSNFTRGQGGNTTGSAEEALWTVVELVTEGSVISRYWEAMPAGVDSLENFKPELLLLPPAFSREDEEPRGRHQTARVVSGLTLLCVAVMCAVGGAAASLATRRRQRHAAGTGALGSPAFAAAEAGGAHPGAQESAGWLSPSLHLRVARSARAALQSHFSSSGVHSRHDEPASPIARLHSLGRANPGMHSLGNPSWQPHVRKSPRIFGDTPLGSGKGPGEGLQHEPNPLFEQSRPTIPKLAPSDLNPNQEMQRPHLASSIAAMDLSHLDNPLFSPAAATSASTAQGEGATKAAGALIEGEAAAQETLRGALRAPQGMRSPGRDIHNPLAVTPRPSAGLGRLTSSPGPSVPNPIYQLPGGNEPPRKQALRVRVTARFKRCLPGVHAHALRSAVSHAALGCMDPLSPSSVAEGPSRPQADADVVRSPGRDTPNPMAVSPHFSAADGQEFPNSGLAGDVHNPIYLLPETNRPPPAHSLVARVGARARRIVARSLRRRRSTRRSSAEKADTACRPALEGPQAASVGAFALSAVLAAASGGVLSSILPAAAAAAWTVVAGSTAGVLHAGWQWWVQAHDGATPLQSLRRARWLEPPADEAAHARIDWRTVADLVRATYSPRRIPPDHSGDGMQAMSPPDVDESPSVYQGTGRDLDDSLQSIHVRGGHPNYASQSARSPPPMEDAQQRSDRRSRSSSLDVPSSFLQTLSPLRRDALWRARPEEEDSPAPEALGSPGALQMPFPTETAVLAGDVASSSLRVASPSPTTGPSTSARQPAPWSAAAAAGADVDFEAPEHAVPGIHSPRQVSELGTDSALEGSALSDGPATSDGPGRTALSPITPRSRRKILALNLTPNLIALRGLPVTELWESRGQAASTVQGGEATSRAIPAVALSTPPPQPVSPRQLADYLPIMSVRSPRDILRESTSRVLQMFSPEHFNVAAPPENSGVPRASPRRGDQAFPRHGSLFSPRSHGNASPRSPRSDYLPIVSPRNVASMLAGAISMISPRGARISPRTPRRSPRSLLQPPAALSSFLRRSLAYASPNSAQPVPKFPISSAALERLAEEHRRVSQIGAAGATVDPIEFRTPGVEEGHVYGWCFGLQARAEAPATNAVSGTGHQTPSPRETGAQDHQERPRNAGLADMAGASPRSVTTADGSKTERRLEEPVATELMAGMIQMQATASVLAAVPLQERYQAASQAAGLQSAGTCHADNKVKHPPQTMEEDDGVQEGSRVLSRSEGAPPAIIDNSRASHWRGLRHLFERTSIGVFRQSVLAGNAQVGLGRSSLDMENAPEGHLPVLSVAQHNTSSSTDNDTPLSPIPTSPAALDRSEGRGDEEASRGESIPSLVPKSPTALDESEGRGGERLLLEELASPPATDDRLRQTIIRNRQRQLISANRMVDTLQSDASTGPTAFPSLRQQYQSGNQDTSHRSGSSSSPVMQAQSNVASSASTAFDAPKAVRRRSLGLAFENAISEQKLPAMSRLLDRFKLGSSDPTAEVPESEATTQASSTPPSLEETTGEPIDAMSKITGTATETLPQAADSDESDIQPVDSDVDVEMDDDHIRPSSSWWRFW</sequence>
<feature type="domain" description="PKD/REJ-like" evidence="7">
    <location>
        <begin position="239"/>
        <end position="682"/>
    </location>
</feature>
<keyword evidence="3" id="KW-0677">Repeat</keyword>
<feature type="region of interest" description="Disordered" evidence="6">
    <location>
        <begin position="1891"/>
        <end position="1917"/>
    </location>
</feature>
<organism evidence="8 9">
    <name type="scientific">Cymbomonas tetramitiformis</name>
    <dbReference type="NCBI Taxonomy" id="36881"/>
    <lineage>
        <taxon>Eukaryota</taxon>
        <taxon>Viridiplantae</taxon>
        <taxon>Chlorophyta</taxon>
        <taxon>Pyramimonadophyceae</taxon>
        <taxon>Pyramimonadales</taxon>
        <taxon>Pyramimonadaceae</taxon>
        <taxon>Cymbomonas</taxon>
    </lineage>
</organism>
<dbReference type="GO" id="GO:0006816">
    <property type="term" value="P:calcium ion transport"/>
    <property type="evidence" value="ECO:0007669"/>
    <property type="project" value="TreeGrafter"/>
</dbReference>
<keyword evidence="5" id="KW-0472">Membrane</keyword>
<evidence type="ECO:0000256" key="5">
    <source>
        <dbReference type="ARBA" id="ARBA00023136"/>
    </source>
</evidence>
<feature type="region of interest" description="Disordered" evidence="6">
    <location>
        <begin position="2071"/>
        <end position="2117"/>
    </location>
</feature>
<keyword evidence="4" id="KW-1133">Transmembrane helix</keyword>
<reference evidence="8 9" key="1">
    <citation type="journal article" date="2015" name="Genome Biol. Evol.">
        <title>Comparative Genomics of a Bacterivorous Green Alga Reveals Evolutionary Causalities and Consequences of Phago-Mixotrophic Mode of Nutrition.</title>
        <authorList>
            <person name="Burns J.A."/>
            <person name="Paasch A."/>
            <person name="Narechania A."/>
            <person name="Kim E."/>
        </authorList>
    </citation>
    <scope>NUCLEOTIDE SEQUENCE [LARGE SCALE GENOMIC DNA]</scope>
    <source>
        <strain evidence="8 9">PLY_AMNH</strain>
    </source>
</reference>